<evidence type="ECO:0000313" key="1">
    <source>
        <dbReference type="EMBL" id="KAH1072185.1"/>
    </source>
</evidence>
<dbReference type="EMBL" id="JAIQCV010000008">
    <property type="protein sequence ID" value="KAH1072185.1"/>
    <property type="molecule type" value="Genomic_DNA"/>
</dbReference>
<accession>A0A9D3V599</accession>
<sequence length="52" mass="6228">MEEQIDTDYPKTEEKWKTDRETWGMRRQQMLLLGPPRKSGFEMKRALLSPMG</sequence>
<organism evidence="1 2">
    <name type="scientific">Gossypium stocksii</name>
    <dbReference type="NCBI Taxonomy" id="47602"/>
    <lineage>
        <taxon>Eukaryota</taxon>
        <taxon>Viridiplantae</taxon>
        <taxon>Streptophyta</taxon>
        <taxon>Embryophyta</taxon>
        <taxon>Tracheophyta</taxon>
        <taxon>Spermatophyta</taxon>
        <taxon>Magnoliopsida</taxon>
        <taxon>eudicotyledons</taxon>
        <taxon>Gunneridae</taxon>
        <taxon>Pentapetalae</taxon>
        <taxon>rosids</taxon>
        <taxon>malvids</taxon>
        <taxon>Malvales</taxon>
        <taxon>Malvaceae</taxon>
        <taxon>Malvoideae</taxon>
        <taxon>Gossypium</taxon>
    </lineage>
</organism>
<name>A0A9D3V599_9ROSI</name>
<gene>
    <name evidence="1" type="ORF">J1N35_024513</name>
</gene>
<comment type="caution">
    <text evidence="1">The sequence shown here is derived from an EMBL/GenBank/DDBJ whole genome shotgun (WGS) entry which is preliminary data.</text>
</comment>
<keyword evidence="2" id="KW-1185">Reference proteome</keyword>
<dbReference type="Proteomes" id="UP000828251">
    <property type="component" value="Unassembled WGS sequence"/>
</dbReference>
<reference evidence="1 2" key="1">
    <citation type="journal article" date="2021" name="Plant Biotechnol. J.">
        <title>Multi-omics assisted identification of the key and species-specific regulatory components of drought-tolerant mechanisms in Gossypium stocksii.</title>
        <authorList>
            <person name="Yu D."/>
            <person name="Ke L."/>
            <person name="Zhang D."/>
            <person name="Wu Y."/>
            <person name="Sun Y."/>
            <person name="Mei J."/>
            <person name="Sun J."/>
            <person name="Sun Y."/>
        </authorList>
    </citation>
    <scope>NUCLEOTIDE SEQUENCE [LARGE SCALE GENOMIC DNA]</scope>
    <source>
        <strain evidence="2">cv. E1</strain>
        <tissue evidence="1">Leaf</tissue>
    </source>
</reference>
<protein>
    <submittedName>
        <fullName evidence="1">Uncharacterized protein</fullName>
    </submittedName>
</protein>
<evidence type="ECO:0000313" key="2">
    <source>
        <dbReference type="Proteomes" id="UP000828251"/>
    </source>
</evidence>
<dbReference type="AlphaFoldDB" id="A0A9D3V599"/>
<proteinExistence type="predicted"/>